<keyword evidence="2 3" id="KW-0040">ANK repeat</keyword>
<name>A0A6J4GDB5_9FLAO</name>
<dbReference type="PROSITE" id="PS50088">
    <property type="entry name" value="ANK_REPEAT"/>
    <property type="match status" value="5"/>
</dbReference>
<dbReference type="Gene3D" id="1.25.40.20">
    <property type="entry name" value="Ankyrin repeat-containing domain"/>
    <property type="match status" value="2"/>
</dbReference>
<feature type="repeat" description="ANK" evidence="3">
    <location>
        <begin position="430"/>
        <end position="463"/>
    </location>
</feature>
<evidence type="ECO:0000256" key="3">
    <source>
        <dbReference type="PROSITE-ProRule" id="PRU00023"/>
    </source>
</evidence>
<dbReference type="SUPFAM" id="SSF48403">
    <property type="entry name" value="Ankyrin repeat"/>
    <property type="match status" value="2"/>
</dbReference>
<evidence type="ECO:0000313" key="5">
    <source>
        <dbReference type="Proteomes" id="UP000479938"/>
    </source>
</evidence>
<reference evidence="4 5" key="1">
    <citation type="submission" date="2020-02" db="EMBL/GenBank/DDBJ databases">
        <authorList>
            <person name="Criscuolo A."/>
        </authorList>
    </citation>
    <scope>NUCLEOTIDE SEQUENCE [LARGE SCALE GENOMIC DNA]</scope>
    <source>
        <strain evidence="4">CIP105534</strain>
    </source>
</reference>
<accession>A0A6J4GDB5</accession>
<dbReference type="Proteomes" id="UP000479938">
    <property type="component" value="Unassembled WGS sequence"/>
</dbReference>
<dbReference type="Pfam" id="PF12796">
    <property type="entry name" value="Ank_2"/>
    <property type="match status" value="3"/>
</dbReference>
<dbReference type="EMBL" id="CADCSU010000065">
    <property type="protein sequence ID" value="CAA9197105.1"/>
    <property type="molecule type" value="Genomic_DNA"/>
</dbReference>
<evidence type="ECO:0000313" key="4">
    <source>
        <dbReference type="EMBL" id="CAA9197105.1"/>
    </source>
</evidence>
<dbReference type="SMART" id="SM00248">
    <property type="entry name" value="ANK"/>
    <property type="match status" value="8"/>
</dbReference>
<keyword evidence="5" id="KW-1185">Reference proteome</keyword>
<feature type="repeat" description="ANK" evidence="3">
    <location>
        <begin position="397"/>
        <end position="429"/>
    </location>
</feature>
<feature type="repeat" description="ANK" evidence="3">
    <location>
        <begin position="80"/>
        <end position="112"/>
    </location>
</feature>
<evidence type="ECO:0000256" key="1">
    <source>
        <dbReference type="ARBA" id="ARBA00022737"/>
    </source>
</evidence>
<dbReference type="PANTHER" id="PTHR24198:SF165">
    <property type="entry name" value="ANKYRIN REPEAT-CONTAINING PROTEIN-RELATED"/>
    <property type="match status" value="1"/>
</dbReference>
<dbReference type="AlphaFoldDB" id="A0A6J4GDB5"/>
<dbReference type="InterPro" id="IPR002110">
    <property type="entry name" value="Ankyrin_rpt"/>
</dbReference>
<dbReference type="InterPro" id="IPR036770">
    <property type="entry name" value="Ankyrin_rpt-contain_sf"/>
</dbReference>
<feature type="repeat" description="ANK" evidence="3">
    <location>
        <begin position="315"/>
        <end position="347"/>
    </location>
</feature>
<dbReference type="PANTHER" id="PTHR24198">
    <property type="entry name" value="ANKYRIN REPEAT AND PROTEIN KINASE DOMAIN-CONTAINING PROTEIN"/>
    <property type="match status" value="1"/>
</dbReference>
<keyword evidence="1" id="KW-0677">Repeat</keyword>
<dbReference type="PROSITE" id="PS50297">
    <property type="entry name" value="ANK_REP_REGION"/>
    <property type="match status" value="4"/>
</dbReference>
<evidence type="ECO:0000256" key="2">
    <source>
        <dbReference type="ARBA" id="ARBA00023043"/>
    </source>
</evidence>
<proteinExistence type="predicted"/>
<sequence>MLASLSINAQKNILLDQNFWKASPDITAVKAEIEKGNNPSQLNPMAFDPVVMAINNGASFEIVKFLIEQPGNGVKKPTHDGRIYLHWAAMKGNNELVNYLIEKGSDINLEDSHATTPLVFATGGGQANVALYEAFFKAGIDPKKKYRDGANLLLLTIANDKDFVLTDYFITKGLSLKDTDNNGNTSFNYTARTGNIALLKTLLKKGVKYTDNALIMAAQGNRRSANGIEVYQYLVDELKIKPTVQTANGQTVLHLLAGKDKQSQIVTYFINKGVDVNKADNEGNTAFIIASGGKDIELLQTLLPKFKNINAVNAKGESALTQAVKNSSADVVAFLLNNGAHSTIKDIEGNNLAYYVVESYRAPRAGMPGGAAQKDDFGDKITLLKSKGVDFTAKQKDGNTIYHSAILKNDITLLKKLAYLNIDVNAKNNEGITVLHKAAMIAKDDVILKYLLSIGANKDIKTEFDETAYDLAKENELLKKKNISVDFLK</sequence>
<protein>
    <submittedName>
        <fullName evidence="4">Uncharacterized protein</fullName>
    </submittedName>
</protein>
<organism evidence="4 5">
    <name type="scientific">Flavobacterium bizetiae</name>
    <dbReference type="NCBI Taxonomy" id="2704140"/>
    <lineage>
        <taxon>Bacteria</taxon>
        <taxon>Pseudomonadati</taxon>
        <taxon>Bacteroidota</taxon>
        <taxon>Flavobacteriia</taxon>
        <taxon>Flavobacteriales</taxon>
        <taxon>Flavobacteriaceae</taxon>
        <taxon>Flavobacterium</taxon>
    </lineage>
</organism>
<feature type="repeat" description="ANK" evidence="3">
    <location>
        <begin position="248"/>
        <end position="281"/>
    </location>
</feature>
<gene>
    <name evidence="4" type="ORF">FLA105534_01480</name>
</gene>